<protein>
    <submittedName>
        <fullName evidence="2">Uncharacterized protein</fullName>
    </submittedName>
</protein>
<feature type="compositionally biased region" description="Basic and acidic residues" evidence="1">
    <location>
        <begin position="15"/>
        <end position="55"/>
    </location>
</feature>
<feature type="region of interest" description="Disordered" evidence="1">
    <location>
        <begin position="12"/>
        <end position="64"/>
    </location>
</feature>
<organism evidence="2 3">
    <name type="scientific">Araneus ventricosus</name>
    <name type="common">Orbweaver spider</name>
    <name type="synonym">Epeira ventricosa</name>
    <dbReference type="NCBI Taxonomy" id="182803"/>
    <lineage>
        <taxon>Eukaryota</taxon>
        <taxon>Metazoa</taxon>
        <taxon>Ecdysozoa</taxon>
        <taxon>Arthropoda</taxon>
        <taxon>Chelicerata</taxon>
        <taxon>Arachnida</taxon>
        <taxon>Araneae</taxon>
        <taxon>Araneomorphae</taxon>
        <taxon>Entelegynae</taxon>
        <taxon>Araneoidea</taxon>
        <taxon>Araneidae</taxon>
        <taxon>Araneus</taxon>
    </lineage>
</organism>
<name>A0A4Y2GX21_ARAVE</name>
<evidence type="ECO:0000313" key="2">
    <source>
        <dbReference type="EMBL" id="GBM57461.1"/>
    </source>
</evidence>
<accession>A0A4Y2GX21</accession>
<keyword evidence="3" id="KW-1185">Reference proteome</keyword>
<comment type="caution">
    <text evidence="2">The sequence shown here is derived from an EMBL/GenBank/DDBJ whole genome shotgun (WGS) entry which is preliminary data.</text>
</comment>
<dbReference type="AlphaFoldDB" id="A0A4Y2GX21"/>
<evidence type="ECO:0000256" key="1">
    <source>
        <dbReference type="SAM" id="MobiDB-lite"/>
    </source>
</evidence>
<evidence type="ECO:0000313" key="3">
    <source>
        <dbReference type="Proteomes" id="UP000499080"/>
    </source>
</evidence>
<sequence>MFQLDVVEQCTSWRYGRENDAPSDQKDRDVRTSETSRSKSDDAKGESPTSEEGRRRTAITGGNAALPQCKECATSLLTNSQP</sequence>
<dbReference type="EMBL" id="BGPR01179328">
    <property type="protein sequence ID" value="GBM57461.1"/>
    <property type="molecule type" value="Genomic_DNA"/>
</dbReference>
<proteinExistence type="predicted"/>
<gene>
    <name evidence="2" type="ORF">AVEN_229072_1</name>
</gene>
<dbReference type="Proteomes" id="UP000499080">
    <property type="component" value="Unassembled WGS sequence"/>
</dbReference>
<reference evidence="2 3" key="1">
    <citation type="journal article" date="2019" name="Sci. Rep.">
        <title>Orb-weaving spider Araneus ventricosus genome elucidates the spidroin gene catalogue.</title>
        <authorList>
            <person name="Kono N."/>
            <person name="Nakamura H."/>
            <person name="Ohtoshi R."/>
            <person name="Moran D.A.P."/>
            <person name="Shinohara A."/>
            <person name="Yoshida Y."/>
            <person name="Fujiwara M."/>
            <person name="Mori M."/>
            <person name="Tomita M."/>
            <person name="Arakawa K."/>
        </authorList>
    </citation>
    <scope>NUCLEOTIDE SEQUENCE [LARGE SCALE GENOMIC DNA]</scope>
</reference>